<feature type="domain" description="LD-carboxypeptidase C-terminal" evidence="8">
    <location>
        <begin position="172"/>
        <end position="285"/>
    </location>
</feature>
<evidence type="ECO:0000256" key="1">
    <source>
        <dbReference type="ARBA" id="ARBA00010233"/>
    </source>
</evidence>
<dbReference type="SUPFAM" id="SSF52317">
    <property type="entry name" value="Class I glutamine amidotransferase-like"/>
    <property type="match status" value="1"/>
</dbReference>
<dbReference type="GeneID" id="77848246"/>
<evidence type="ECO:0000259" key="8">
    <source>
        <dbReference type="Pfam" id="PF17676"/>
    </source>
</evidence>
<dbReference type="InterPro" id="IPR003507">
    <property type="entry name" value="S66_fam"/>
</dbReference>
<dbReference type="SUPFAM" id="SSF141986">
    <property type="entry name" value="LD-carboxypeptidase A C-terminal domain-like"/>
    <property type="match status" value="1"/>
</dbReference>
<evidence type="ECO:0000313" key="10">
    <source>
        <dbReference type="Proteomes" id="UP000006044"/>
    </source>
</evidence>
<dbReference type="Pfam" id="PF02016">
    <property type="entry name" value="Peptidase_S66"/>
    <property type="match status" value="1"/>
</dbReference>
<dbReference type="InterPro" id="IPR027461">
    <property type="entry name" value="Carboxypeptidase_A_C_sf"/>
</dbReference>
<protein>
    <recommendedName>
        <fullName evidence="11">LD-carboxypeptidase</fullName>
    </recommendedName>
</protein>
<dbReference type="AlphaFoldDB" id="K0XMY5"/>
<evidence type="ECO:0000256" key="6">
    <source>
        <dbReference type="PIRSR" id="PIRSR028757-1"/>
    </source>
</evidence>
<dbReference type="CDD" id="cd07025">
    <property type="entry name" value="Peptidase_S66"/>
    <property type="match status" value="1"/>
</dbReference>
<dbReference type="InterPro" id="IPR029062">
    <property type="entry name" value="Class_I_gatase-like"/>
</dbReference>
<feature type="active site" description="Charge relay system" evidence="6">
    <location>
        <position position="272"/>
    </location>
</feature>
<evidence type="ECO:0008006" key="11">
    <source>
        <dbReference type="Google" id="ProtNLM"/>
    </source>
</evidence>
<gene>
    <name evidence="9" type="ORF">HMPREF9448_00941</name>
</gene>
<dbReference type="Proteomes" id="UP000006044">
    <property type="component" value="Unassembled WGS sequence"/>
</dbReference>
<dbReference type="eggNOG" id="COG1619">
    <property type="taxonomic scope" value="Bacteria"/>
</dbReference>
<dbReference type="PIRSF" id="PIRSF028757">
    <property type="entry name" value="LD-carboxypeptidase"/>
    <property type="match status" value="1"/>
</dbReference>
<dbReference type="RefSeq" id="WP_008861434.1">
    <property type="nucleotide sequence ID" value="NZ_JH815203.1"/>
</dbReference>
<evidence type="ECO:0000313" key="9">
    <source>
        <dbReference type="EMBL" id="EJZ65210.1"/>
    </source>
</evidence>
<evidence type="ECO:0000256" key="3">
    <source>
        <dbReference type="ARBA" id="ARBA00022670"/>
    </source>
</evidence>
<keyword evidence="10" id="KW-1185">Reference proteome</keyword>
<reference evidence="9 10" key="1">
    <citation type="submission" date="2012-08" db="EMBL/GenBank/DDBJ databases">
        <title>The Genome Sequence of Barnesiella intestinihominis YIT 11860.</title>
        <authorList>
            <consortium name="The Broad Institute Genome Sequencing Platform"/>
            <person name="Earl A."/>
            <person name="Ward D."/>
            <person name="Feldgarden M."/>
            <person name="Gevers D."/>
            <person name="Morotomi M."/>
            <person name="Walker B."/>
            <person name="Young S.K."/>
            <person name="Zeng Q."/>
            <person name="Gargeya S."/>
            <person name="Fitzgerald M."/>
            <person name="Haas B."/>
            <person name="Abouelleil A."/>
            <person name="Alvarado L."/>
            <person name="Arachchi H.M."/>
            <person name="Berlin A.M."/>
            <person name="Chapman S.B."/>
            <person name="Goldberg J."/>
            <person name="Griggs A."/>
            <person name="Gujja S."/>
            <person name="Hansen M."/>
            <person name="Howarth C."/>
            <person name="Imamovic A."/>
            <person name="Larimer J."/>
            <person name="McCowen C."/>
            <person name="Montmayeur A."/>
            <person name="Murphy C."/>
            <person name="Neiman D."/>
            <person name="Pearson M."/>
            <person name="Priest M."/>
            <person name="Roberts A."/>
            <person name="Saif S."/>
            <person name="Shea T."/>
            <person name="Sisk P."/>
            <person name="Sykes S."/>
            <person name="Wortman J."/>
            <person name="Nusbaum C."/>
            <person name="Birren B."/>
        </authorList>
    </citation>
    <scope>NUCLEOTIDE SEQUENCE [LARGE SCALE GENOMIC DNA]</scope>
    <source>
        <strain evidence="9 10">YIT 11860</strain>
    </source>
</reference>
<feature type="active site" description="Nucleophile" evidence="6">
    <location>
        <position position="109"/>
    </location>
</feature>
<keyword evidence="5" id="KW-0720">Serine protease</keyword>
<dbReference type="Pfam" id="PF17676">
    <property type="entry name" value="Peptidase_S66C"/>
    <property type="match status" value="1"/>
</dbReference>
<name>K0XMY5_9BACT</name>
<comment type="similarity">
    <text evidence="1">Belongs to the peptidase S66 family.</text>
</comment>
<dbReference type="InterPro" id="IPR027478">
    <property type="entry name" value="LdcA_N"/>
</dbReference>
<dbReference type="Gene3D" id="3.50.30.60">
    <property type="entry name" value="LD-carboxypeptidase A C-terminal domain-like"/>
    <property type="match status" value="1"/>
</dbReference>
<comment type="caution">
    <text evidence="9">The sequence shown here is derived from an EMBL/GenBank/DDBJ whole genome shotgun (WGS) entry which is preliminary data.</text>
</comment>
<keyword evidence="4" id="KW-0378">Hydrolase</keyword>
<evidence type="ECO:0000256" key="4">
    <source>
        <dbReference type="ARBA" id="ARBA00022801"/>
    </source>
</evidence>
<dbReference type="InterPro" id="IPR040921">
    <property type="entry name" value="Peptidase_S66C"/>
</dbReference>
<keyword evidence="3" id="KW-0645">Protease</keyword>
<feature type="domain" description="LD-carboxypeptidase N-terminal" evidence="7">
    <location>
        <begin position="14"/>
        <end position="128"/>
    </location>
</feature>
<evidence type="ECO:0000259" key="7">
    <source>
        <dbReference type="Pfam" id="PF02016"/>
    </source>
</evidence>
<dbReference type="Gene3D" id="3.40.50.10740">
    <property type="entry name" value="Class I glutamine amidotransferase-like"/>
    <property type="match status" value="1"/>
</dbReference>
<dbReference type="GO" id="GO:0004180">
    <property type="term" value="F:carboxypeptidase activity"/>
    <property type="evidence" value="ECO:0007669"/>
    <property type="project" value="UniProtKB-KW"/>
</dbReference>
<sequence>MMYRPQFLCPGDSVSIVSPASIINPDYVKGATGVLESWSLGVTVSSHCLDHSGVYSGTIDERMNDFRHALYDPAVKAVLCSRGGYGAVHLLDGLTDDIARNPKWIIGFSDISALHALCVSRGVMSLHAPMCKHLTTEPADNRCTHYLRQILFGEIPEYKENPHPLNRCGEGRGMLVGGNMAVLCGLIFTPYDIFLPGTVLFIEDIAEPPYKIERMLYNLKLSGRLASLSGLIVGRFTEYTENEGLGGTLYELIRKMVDEYDYPVCFDFPVGHVSDNLPMIEGADVVFSVGERSVDLSFCIK</sequence>
<dbReference type="HOGENOM" id="CLU_034346_3_1_10"/>
<dbReference type="PATRIC" id="fig|742726.3.peg.1006"/>
<keyword evidence="2" id="KW-0121">Carboxypeptidase</keyword>
<evidence type="ECO:0000256" key="5">
    <source>
        <dbReference type="ARBA" id="ARBA00022825"/>
    </source>
</evidence>
<dbReference type="GO" id="GO:0006508">
    <property type="term" value="P:proteolysis"/>
    <property type="evidence" value="ECO:0007669"/>
    <property type="project" value="UniProtKB-KW"/>
</dbReference>
<evidence type="ECO:0000256" key="2">
    <source>
        <dbReference type="ARBA" id="ARBA00022645"/>
    </source>
</evidence>
<dbReference type="InterPro" id="IPR040449">
    <property type="entry name" value="Peptidase_S66_N"/>
</dbReference>
<accession>K0XMY5</accession>
<dbReference type="STRING" id="742726.HMPREF9448_00941"/>
<dbReference type="GO" id="GO:0008236">
    <property type="term" value="F:serine-type peptidase activity"/>
    <property type="evidence" value="ECO:0007669"/>
    <property type="project" value="UniProtKB-KW"/>
</dbReference>
<dbReference type="EMBL" id="ADLE01000007">
    <property type="protein sequence ID" value="EJZ65210.1"/>
    <property type="molecule type" value="Genomic_DNA"/>
</dbReference>
<dbReference type="PANTHER" id="PTHR30237">
    <property type="entry name" value="MURAMOYLTETRAPEPTIDE CARBOXYPEPTIDASE"/>
    <property type="match status" value="1"/>
</dbReference>
<organism evidence="9 10">
    <name type="scientific">Barnesiella intestinihominis YIT 11860</name>
    <dbReference type="NCBI Taxonomy" id="742726"/>
    <lineage>
        <taxon>Bacteria</taxon>
        <taxon>Pseudomonadati</taxon>
        <taxon>Bacteroidota</taxon>
        <taxon>Bacteroidia</taxon>
        <taxon>Bacteroidales</taxon>
        <taxon>Barnesiellaceae</taxon>
        <taxon>Barnesiella</taxon>
    </lineage>
</organism>
<feature type="active site" description="Charge relay system" evidence="6">
    <location>
        <position position="203"/>
    </location>
</feature>
<proteinExistence type="inferred from homology"/>
<dbReference type="PANTHER" id="PTHR30237:SF2">
    <property type="entry name" value="MUREIN TETRAPEPTIDE CARBOXYPEPTIDASE"/>
    <property type="match status" value="1"/>
</dbReference>